<dbReference type="InterPro" id="IPR016187">
    <property type="entry name" value="CTDL_fold"/>
</dbReference>
<proteinExistence type="predicted"/>
<dbReference type="AlphaFoldDB" id="A0A8C5H948"/>
<dbReference type="Proteomes" id="UP000694680">
    <property type="component" value="Chromosome 10"/>
</dbReference>
<reference evidence="2" key="2">
    <citation type="submission" date="2025-08" db="UniProtKB">
        <authorList>
            <consortium name="Ensembl"/>
        </authorList>
    </citation>
    <scope>IDENTIFICATION</scope>
</reference>
<keyword evidence="3" id="KW-1185">Reference proteome</keyword>
<protein>
    <recommendedName>
        <fullName evidence="1">C-type lectin domain-containing protein</fullName>
    </recommendedName>
</protein>
<dbReference type="Gene3D" id="3.10.100.10">
    <property type="entry name" value="Mannose-Binding Protein A, subunit A"/>
    <property type="match status" value="1"/>
</dbReference>
<reference evidence="2" key="3">
    <citation type="submission" date="2025-09" db="UniProtKB">
        <authorList>
            <consortium name="Ensembl"/>
        </authorList>
    </citation>
    <scope>IDENTIFICATION</scope>
</reference>
<dbReference type="SUPFAM" id="SSF56436">
    <property type="entry name" value="C-type lectin-like"/>
    <property type="match status" value="1"/>
</dbReference>
<accession>A0A8C5H948</accession>
<dbReference type="InterPro" id="IPR016186">
    <property type="entry name" value="C-type_lectin-like/link_sf"/>
</dbReference>
<dbReference type="PANTHER" id="PTHR45784">
    <property type="entry name" value="C-TYPE LECTIN DOMAIN FAMILY 20 MEMBER A-RELATED"/>
    <property type="match status" value="1"/>
</dbReference>
<dbReference type="Pfam" id="PF00059">
    <property type="entry name" value="Lectin_C"/>
    <property type="match status" value="1"/>
</dbReference>
<evidence type="ECO:0000259" key="1">
    <source>
        <dbReference type="PROSITE" id="PS50041"/>
    </source>
</evidence>
<evidence type="ECO:0000313" key="2">
    <source>
        <dbReference type="Ensembl" id="ENSGWIP00000040964.1"/>
    </source>
</evidence>
<dbReference type="PANTHER" id="PTHR45784:SF3">
    <property type="entry name" value="C-TYPE LECTIN DOMAIN FAMILY 4 MEMBER K-LIKE-RELATED"/>
    <property type="match status" value="1"/>
</dbReference>
<feature type="domain" description="C-type lectin" evidence="1">
    <location>
        <begin position="26"/>
        <end position="88"/>
    </location>
</feature>
<dbReference type="Ensembl" id="ENSGWIT00000044487.1">
    <property type="protein sequence ID" value="ENSGWIP00000040964.1"/>
    <property type="gene ID" value="ENSGWIG00000020642.1"/>
</dbReference>
<reference evidence="2" key="1">
    <citation type="submission" date="2020-06" db="EMBL/GenBank/DDBJ databases">
        <authorList>
            <consortium name="Wellcome Sanger Institute Data Sharing"/>
        </authorList>
    </citation>
    <scope>NUCLEOTIDE SEQUENCE [LARGE SCALE GENOMIC DNA]</scope>
</reference>
<dbReference type="PROSITE" id="PS50041">
    <property type="entry name" value="C_TYPE_LECTIN_2"/>
    <property type="match status" value="1"/>
</dbReference>
<organism evidence="2 3">
    <name type="scientific">Gouania willdenowi</name>
    <name type="common">Blunt-snouted clingfish</name>
    <name type="synonym">Lepadogaster willdenowi</name>
    <dbReference type="NCBI Taxonomy" id="441366"/>
    <lineage>
        <taxon>Eukaryota</taxon>
        <taxon>Metazoa</taxon>
        <taxon>Chordata</taxon>
        <taxon>Craniata</taxon>
        <taxon>Vertebrata</taxon>
        <taxon>Euteleostomi</taxon>
        <taxon>Actinopterygii</taxon>
        <taxon>Neopterygii</taxon>
        <taxon>Teleostei</taxon>
        <taxon>Neoteleostei</taxon>
        <taxon>Acanthomorphata</taxon>
        <taxon>Ovalentaria</taxon>
        <taxon>Blenniimorphae</taxon>
        <taxon>Blenniiformes</taxon>
        <taxon>Gobiesocoidei</taxon>
        <taxon>Gobiesocidae</taxon>
        <taxon>Gobiesocinae</taxon>
        <taxon>Gouania</taxon>
    </lineage>
</organism>
<evidence type="ECO:0000313" key="3">
    <source>
        <dbReference type="Proteomes" id="UP000694680"/>
    </source>
</evidence>
<name>A0A8C5H948_GOUWI</name>
<sequence length="97" mass="11449">MWLKISYFYRYLHSIFTFSAVDSSTLGKKIYTVSETDVSWKDAQSYCRANHKDLAVVENAEELSEVILNVTDFAWFGLYRQPWSWSDGRSNFKLYIL</sequence>
<dbReference type="InterPro" id="IPR001304">
    <property type="entry name" value="C-type_lectin-like"/>
</dbReference>